<dbReference type="GO" id="GO:0005886">
    <property type="term" value="C:plasma membrane"/>
    <property type="evidence" value="ECO:0007669"/>
    <property type="project" value="UniProtKB-SubCell"/>
</dbReference>
<name>A0A915JB34_ROMCU</name>
<evidence type="ECO:0000313" key="6">
    <source>
        <dbReference type="Proteomes" id="UP000887565"/>
    </source>
</evidence>
<feature type="compositionally biased region" description="Polar residues" evidence="3">
    <location>
        <begin position="237"/>
        <end position="252"/>
    </location>
</feature>
<protein>
    <submittedName>
        <fullName evidence="7">Cation-transporting P-type ATPase N-terminal domain-containing protein</fullName>
    </submittedName>
</protein>
<dbReference type="SUPFAM" id="SSF81653">
    <property type="entry name" value="Calcium ATPase, transduction domain A"/>
    <property type="match status" value="1"/>
</dbReference>
<keyword evidence="4" id="KW-1133">Transmembrane helix</keyword>
<dbReference type="Gene3D" id="2.70.150.10">
    <property type="entry name" value="Calcium-transporting ATPase, cytoplasmic transduction domain A"/>
    <property type="match status" value="1"/>
</dbReference>
<dbReference type="GO" id="GO:0006883">
    <property type="term" value="P:intracellular sodium ion homeostasis"/>
    <property type="evidence" value="ECO:0007669"/>
    <property type="project" value="TreeGrafter"/>
</dbReference>
<feature type="transmembrane region" description="Helical" evidence="4">
    <location>
        <begin position="119"/>
        <end position="140"/>
    </location>
</feature>
<dbReference type="Pfam" id="PF00690">
    <property type="entry name" value="Cation_ATPase_N"/>
    <property type="match status" value="1"/>
</dbReference>
<dbReference type="PANTHER" id="PTHR43294">
    <property type="entry name" value="SODIUM/POTASSIUM-TRANSPORTING ATPASE SUBUNIT ALPHA"/>
    <property type="match status" value="1"/>
</dbReference>
<accession>A0A915JB34</accession>
<dbReference type="AlphaFoldDB" id="A0A915JB34"/>
<comment type="subcellular location">
    <subcellularLocation>
        <location evidence="1">Cell membrane</location>
        <topology evidence="1">Multi-pass membrane protein</topology>
    </subcellularLocation>
</comment>
<dbReference type="PRINTS" id="PR00121">
    <property type="entry name" value="NAKATPASE"/>
</dbReference>
<keyword evidence="2" id="KW-1003">Cell membrane</keyword>
<feature type="domain" description="Cation-transporting P-type ATPase N-terminal" evidence="5">
    <location>
        <begin position="69"/>
        <end position="139"/>
    </location>
</feature>
<dbReference type="GO" id="GO:0030007">
    <property type="term" value="P:intracellular potassium ion homeostasis"/>
    <property type="evidence" value="ECO:0007669"/>
    <property type="project" value="TreeGrafter"/>
</dbReference>
<dbReference type="OMA" id="LDNCFCC"/>
<dbReference type="GO" id="GO:0036376">
    <property type="term" value="P:sodium ion export across plasma membrane"/>
    <property type="evidence" value="ECO:0007669"/>
    <property type="project" value="TreeGrafter"/>
</dbReference>
<dbReference type="SUPFAM" id="SSF81665">
    <property type="entry name" value="Calcium ATPase, transmembrane domain M"/>
    <property type="match status" value="1"/>
</dbReference>
<proteinExistence type="predicted"/>
<keyword evidence="4" id="KW-0812">Transmembrane</keyword>
<dbReference type="SMART" id="SM00831">
    <property type="entry name" value="Cation_ATPase_N"/>
    <property type="match status" value="1"/>
</dbReference>
<keyword evidence="6" id="KW-1185">Reference proteome</keyword>
<dbReference type="Proteomes" id="UP000887565">
    <property type="component" value="Unplaced"/>
</dbReference>
<keyword evidence="4" id="KW-0472">Membrane</keyword>
<evidence type="ECO:0000259" key="5">
    <source>
        <dbReference type="SMART" id="SM00831"/>
    </source>
</evidence>
<sequence>MPLIYRSWRGKCRGCLKLDWFSGKRLVVPLCDHRPYALDFEKYGQRTIEQNKHHMTFISNIAKNCTKKTESTSKQDDLKKELEMGHTSEKASEFLERDGPNQLTPPPTTPEWIKFCKNLFGGFAMLLWIGSILCFVAYLVDYATSEETSPDNLYLGIVLAVVVILTGCFQYFQEAKSSKIMDSFKNMVPQYALVIRDGVQQSIRCEELVLGDVVMLKGGDRVPADVRVISSHGLKVDNSSLTGESEPQTRSADCTDENPIETRNLAFYSTSVIE</sequence>
<evidence type="ECO:0000256" key="3">
    <source>
        <dbReference type="SAM" id="MobiDB-lite"/>
    </source>
</evidence>
<dbReference type="Gene3D" id="1.20.1110.10">
    <property type="entry name" value="Calcium-transporting ATPase, transmembrane domain"/>
    <property type="match status" value="1"/>
</dbReference>
<organism evidence="6 7">
    <name type="scientific">Romanomermis culicivorax</name>
    <name type="common">Nematode worm</name>
    <dbReference type="NCBI Taxonomy" id="13658"/>
    <lineage>
        <taxon>Eukaryota</taxon>
        <taxon>Metazoa</taxon>
        <taxon>Ecdysozoa</taxon>
        <taxon>Nematoda</taxon>
        <taxon>Enoplea</taxon>
        <taxon>Dorylaimia</taxon>
        <taxon>Mermithida</taxon>
        <taxon>Mermithoidea</taxon>
        <taxon>Mermithidae</taxon>
        <taxon>Romanomermis</taxon>
    </lineage>
</organism>
<evidence type="ECO:0000256" key="1">
    <source>
        <dbReference type="ARBA" id="ARBA00004651"/>
    </source>
</evidence>
<evidence type="ECO:0000256" key="4">
    <source>
        <dbReference type="SAM" id="Phobius"/>
    </source>
</evidence>
<dbReference type="WBParaSite" id="nRc.2.0.1.t23367-RA">
    <property type="protein sequence ID" value="nRc.2.0.1.t23367-RA"/>
    <property type="gene ID" value="nRc.2.0.1.g23367"/>
</dbReference>
<feature type="region of interest" description="Disordered" evidence="3">
    <location>
        <begin position="237"/>
        <end position="256"/>
    </location>
</feature>
<dbReference type="Pfam" id="PF00122">
    <property type="entry name" value="E1-E2_ATPase"/>
    <property type="match status" value="1"/>
</dbReference>
<evidence type="ECO:0000256" key="2">
    <source>
        <dbReference type="ARBA" id="ARBA00022475"/>
    </source>
</evidence>
<dbReference type="GO" id="GO:1902600">
    <property type="term" value="P:proton transmembrane transport"/>
    <property type="evidence" value="ECO:0007669"/>
    <property type="project" value="TreeGrafter"/>
</dbReference>
<evidence type="ECO:0000313" key="7">
    <source>
        <dbReference type="WBParaSite" id="nRc.2.0.1.t23367-RA"/>
    </source>
</evidence>
<dbReference type="InterPro" id="IPR059000">
    <property type="entry name" value="ATPase_P-type_domA"/>
</dbReference>
<dbReference type="InterPro" id="IPR023298">
    <property type="entry name" value="ATPase_P-typ_TM_dom_sf"/>
</dbReference>
<dbReference type="InterPro" id="IPR004014">
    <property type="entry name" value="ATPase_P-typ_cation-transptr_N"/>
</dbReference>
<reference evidence="7" key="1">
    <citation type="submission" date="2022-11" db="UniProtKB">
        <authorList>
            <consortium name="WormBaseParasite"/>
        </authorList>
    </citation>
    <scope>IDENTIFICATION</scope>
</reference>
<dbReference type="PANTHER" id="PTHR43294:SF13">
    <property type="entry name" value="SODIUM_POTASSIUM-TRANSPORTING ATPASE SUBUNIT ALPHA"/>
    <property type="match status" value="1"/>
</dbReference>
<feature type="transmembrane region" description="Helical" evidence="4">
    <location>
        <begin position="152"/>
        <end position="172"/>
    </location>
</feature>
<dbReference type="InterPro" id="IPR008250">
    <property type="entry name" value="ATPase_P-typ_transduc_dom_A_sf"/>
</dbReference>
<dbReference type="GO" id="GO:0005391">
    <property type="term" value="F:P-type sodium:potassium-exchanging transporter activity"/>
    <property type="evidence" value="ECO:0007669"/>
    <property type="project" value="TreeGrafter"/>
</dbReference>
<dbReference type="GO" id="GO:1990573">
    <property type="term" value="P:potassium ion import across plasma membrane"/>
    <property type="evidence" value="ECO:0007669"/>
    <property type="project" value="TreeGrafter"/>
</dbReference>
<dbReference type="InterPro" id="IPR050510">
    <property type="entry name" value="Cation_transp_ATPase_P-type"/>
</dbReference>